<organism evidence="1 2">
    <name type="scientific">Ectocarpus siliculosus</name>
    <name type="common">Brown alga</name>
    <name type="synonym">Conferva siliculosa</name>
    <dbReference type="NCBI Taxonomy" id="2880"/>
    <lineage>
        <taxon>Eukaryota</taxon>
        <taxon>Sar</taxon>
        <taxon>Stramenopiles</taxon>
        <taxon>Ochrophyta</taxon>
        <taxon>PX clade</taxon>
        <taxon>Phaeophyceae</taxon>
        <taxon>Ectocarpales</taxon>
        <taxon>Ectocarpaceae</taxon>
        <taxon>Ectocarpus</taxon>
    </lineage>
</organism>
<dbReference type="OrthoDB" id="10302233at2759"/>
<gene>
    <name evidence="1" type="ORF">Esi_0156_0036</name>
</gene>
<reference evidence="1 2" key="1">
    <citation type="journal article" date="2010" name="Nature">
        <title>The Ectocarpus genome and the independent evolution of multicellularity in brown algae.</title>
        <authorList>
            <person name="Cock J.M."/>
            <person name="Sterck L."/>
            <person name="Rouze P."/>
            <person name="Scornet D."/>
            <person name="Allen A.E."/>
            <person name="Amoutzias G."/>
            <person name="Anthouard V."/>
            <person name="Artiguenave F."/>
            <person name="Aury J.M."/>
            <person name="Badger J.H."/>
            <person name="Beszteri B."/>
            <person name="Billiau K."/>
            <person name="Bonnet E."/>
            <person name="Bothwell J.H."/>
            <person name="Bowler C."/>
            <person name="Boyen C."/>
            <person name="Brownlee C."/>
            <person name="Carrano C.J."/>
            <person name="Charrier B."/>
            <person name="Cho G.Y."/>
            <person name="Coelho S.M."/>
            <person name="Collen J."/>
            <person name="Corre E."/>
            <person name="Da Silva C."/>
            <person name="Delage L."/>
            <person name="Delaroque N."/>
            <person name="Dittami S.M."/>
            <person name="Doulbeau S."/>
            <person name="Elias M."/>
            <person name="Farnham G."/>
            <person name="Gachon C.M."/>
            <person name="Gschloessl B."/>
            <person name="Heesch S."/>
            <person name="Jabbari K."/>
            <person name="Jubin C."/>
            <person name="Kawai H."/>
            <person name="Kimura K."/>
            <person name="Kloareg B."/>
            <person name="Kupper F.C."/>
            <person name="Lang D."/>
            <person name="Le Bail A."/>
            <person name="Leblanc C."/>
            <person name="Lerouge P."/>
            <person name="Lohr M."/>
            <person name="Lopez P.J."/>
            <person name="Martens C."/>
            <person name="Maumus F."/>
            <person name="Michel G."/>
            <person name="Miranda-Saavedra D."/>
            <person name="Morales J."/>
            <person name="Moreau H."/>
            <person name="Motomura T."/>
            <person name="Nagasato C."/>
            <person name="Napoli C.A."/>
            <person name="Nelson D.R."/>
            <person name="Nyvall-Collen P."/>
            <person name="Peters A.F."/>
            <person name="Pommier C."/>
            <person name="Potin P."/>
            <person name="Poulain J."/>
            <person name="Quesneville H."/>
            <person name="Read B."/>
            <person name="Rensing S.A."/>
            <person name="Ritter A."/>
            <person name="Rousvoal S."/>
            <person name="Samanta M."/>
            <person name="Samson G."/>
            <person name="Schroeder D.C."/>
            <person name="Segurens B."/>
            <person name="Strittmatter M."/>
            <person name="Tonon T."/>
            <person name="Tregear J.W."/>
            <person name="Valentin K."/>
            <person name="von Dassow P."/>
            <person name="Yamagishi T."/>
            <person name="Van de Peer Y."/>
            <person name="Wincker P."/>
        </authorList>
    </citation>
    <scope>NUCLEOTIDE SEQUENCE [LARGE SCALE GENOMIC DNA]</scope>
    <source>
        <strain evidence="2">Ec32 / CCAP1310/4</strain>
    </source>
</reference>
<dbReference type="Proteomes" id="UP000002630">
    <property type="component" value="Unassembled WGS sequence"/>
</dbReference>
<dbReference type="AlphaFoldDB" id="D7FLA2"/>
<sequence length="56" mass="6277">MPVSSSASQQQQQGNIFTHISKIFSSFTHRPSLWTNVAAKERSVPAYNNTIASLRR</sequence>
<evidence type="ECO:0000313" key="2">
    <source>
        <dbReference type="Proteomes" id="UP000002630"/>
    </source>
</evidence>
<proteinExistence type="predicted"/>
<dbReference type="EMBL" id="FN649760">
    <property type="protein sequence ID" value="CBJ29673.1"/>
    <property type="molecule type" value="Genomic_DNA"/>
</dbReference>
<dbReference type="InParanoid" id="D7FLA2"/>
<keyword evidence="2" id="KW-1185">Reference proteome</keyword>
<evidence type="ECO:0000313" key="1">
    <source>
        <dbReference type="EMBL" id="CBJ29673.1"/>
    </source>
</evidence>
<name>D7FLA2_ECTSI</name>
<accession>D7FLA2</accession>
<protein>
    <submittedName>
        <fullName evidence="1">Uncharacterized protein</fullName>
    </submittedName>
</protein>